<dbReference type="RefSeq" id="XP_025353502.1">
    <property type="nucleotide sequence ID" value="XM_025502539.1"/>
</dbReference>
<dbReference type="Proteomes" id="UP000245771">
    <property type="component" value="Unassembled WGS sequence"/>
</dbReference>
<accession>A0A316V6P2</accession>
<keyword evidence="3" id="KW-1185">Reference proteome</keyword>
<gene>
    <name evidence="2" type="ORF">FA14DRAFT_59303</name>
</gene>
<evidence type="ECO:0000313" key="3">
    <source>
        <dbReference type="Proteomes" id="UP000245771"/>
    </source>
</evidence>
<feature type="signal peptide" evidence="1">
    <location>
        <begin position="1"/>
        <end position="25"/>
    </location>
</feature>
<dbReference type="EMBL" id="KZ819604">
    <property type="protein sequence ID" value="PWN33200.1"/>
    <property type="molecule type" value="Genomic_DNA"/>
</dbReference>
<reference evidence="2 3" key="1">
    <citation type="journal article" date="2018" name="Mol. Biol. Evol.">
        <title>Broad Genomic Sampling Reveals a Smut Pathogenic Ancestry of the Fungal Clade Ustilaginomycotina.</title>
        <authorList>
            <person name="Kijpornyongpan T."/>
            <person name="Mondo S.J."/>
            <person name="Barry K."/>
            <person name="Sandor L."/>
            <person name="Lee J."/>
            <person name="Lipzen A."/>
            <person name="Pangilinan J."/>
            <person name="LaButti K."/>
            <person name="Hainaut M."/>
            <person name="Henrissat B."/>
            <person name="Grigoriev I.V."/>
            <person name="Spatafora J.W."/>
            <person name="Aime M.C."/>
        </authorList>
    </citation>
    <scope>NUCLEOTIDE SEQUENCE [LARGE SCALE GENOMIC DNA]</scope>
    <source>
        <strain evidence="2 3">MCA 3882</strain>
    </source>
</reference>
<dbReference type="AlphaFoldDB" id="A0A316V6P2"/>
<protein>
    <submittedName>
        <fullName evidence="2">Uncharacterized protein</fullName>
    </submittedName>
</protein>
<dbReference type="GeneID" id="37024320"/>
<feature type="chain" id="PRO_5016287123" evidence="1">
    <location>
        <begin position="26"/>
        <end position="164"/>
    </location>
</feature>
<organism evidence="2 3">
    <name type="scientific">Meira miltonrushii</name>
    <dbReference type="NCBI Taxonomy" id="1280837"/>
    <lineage>
        <taxon>Eukaryota</taxon>
        <taxon>Fungi</taxon>
        <taxon>Dikarya</taxon>
        <taxon>Basidiomycota</taxon>
        <taxon>Ustilaginomycotina</taxon>
        <taxon>Exobasidiomycetes</taxon>
        <taxon>Exobasidiales</taxon>
        <taxon>Brachybasidiaceae</taxon>
        <taxon>Meira</taxon>
    </lineage>
</organism>
<evidence type="ECO:0000256" key="1">
    <source>
        <dbReference type="SAM" id="SignalP"/>
    </source>
</evidence>
<sequence length="164" mass="18048">MQFTTFSAIASVATVLAMMTGQTRAASPVYSCPEADRYGQFNVTAPSVVSYGDKLTVTYVRNCRTDEDIFPTSLTFDIGKEYVGIQASYPFVQVVGPKSLPYGKVGTLAEYTTTLPNFELSGFYKGDTLSFLGTIQYTQKGPDGGEVDYLYTFDQPFTYNRTSN</sequence>
<keyword evidence="1" id="KW-0732">Signal</keyword>
<dbReference type="InParanoid" id="A0A316V6P2"/>
<evidence type="ECO:0000313" key="2">
    <source>
        <dbReference type="EMBL" id="PWN33200.1"/>
    </source>
</evidence>
<name>A0A316V6P2_9BASI</name>
<proteinExistence type="predicted"/>